<evidence type="ECO:0000313" key="4">
    <source>
        <dbReference type="EMBL" id="MDT9002243.1"/>
    </source>
</evidence>
<keyword evidence="4" id="KW-0238">DNA-binding</keyword>
<feature type="modified residue" description="4-aspartylphosphate" evidence="1">
    <location>
        <position position="69"/>
    </location>
</feature>
<evidence type="ECO:0000256" key="1">
    <source>
        <dbReference type="PROSITE-ProRule" id="PRU00169"/>
    </source>
</evidence>
<dbReference type="InterPro" id="IPR011006">
    <property type="entry name" value="CheY-like_superfamily"/>
</dbReference>
<dbReference type="SMART" id="SM00448">
    <property type="entry name" value="REC"/>
    <property type="match status" value="1"/>
</dbReference>
<feature type="domain" description="HTH LytTR-type" evidence="3">
    <location>
        <begin position="168"/>
        <end position="272"/>
    </location>
</feature>
<dbReference type="RefSeq" id="WP_315653141.1">
    <property type="nucleotide sequence ID" value="NZ_JAVXZY010000014.1"/>
</dbReference>
<dbReference type="GO" id="GO:0003677">
    <property type="term" value="F:DNA binding"/>
    <property type="evidence" value="ECO:0007669"/>
    <property type="project" value="UniProtKB-KW"/>
</dbReference>
<dbReference type="Proteomes" id="UP001246372">
    <property type="component" value="Unassembled WGS sequence"/>
</dbReference>
<reference evidence="4" key="1">
    <citation type="submission" date="2023-09" db="EMBL/GenBank/DDBJ databases">
        <title>Paucibacter sp. APW11 Genome sequencing and assembly.</title>
        <authorList>
            <person name="Kim I."/>
        </authorList>
    </citation>
    <scope>NUCLEOTIDE SEQUENCE</scope>
    <source>
        <strain evidence="4">APW11</strain>
    </source>
</reference>
<dbReference type="EMBL" id="JAVXZY010000014">
    <property type="protein sequence ID" value="MDT9002243.1"/>
    <property type="molecule type" value="Genomic_DNA"/>
</dbReference>
<evidence type="ECO:0000313" key="5">
    <source>
        <dbReference type="Proteomes" id="UP001246372"/>
    </source>
</evidence>
<dbReference type="PROSITE" id="PS50110">
    <property type="entry name" value="RESPONSE_REGULATORY"/>
    <property type="match status" value="1"/>
</dbReference>
<sequence>MTSPHAAPAAGLEPAIPALVVDDEELGRRNLCLALAEQPRWQVLAEAPSMAAALEALRAQPQIEVVFLDIRMPHGSGLDLARALAQLEQPPWIVFVTAFDEHAIEAFDLHALDYILKPFSKRRLEKALAHVEQMVRLRQQSGYAGALRRYVDDSQPAEPPASPYWTTVSVRSVGRIDVVPLSEVLHIEAQGNYAALHLPGRELLLRASMARLEQHLDPAVFLRVHRGSIVCRAQVQSLKLLASGSHELTLRDGARVAVSERYVAAVKAALTQG</sequence>
<dbReference type="SMART" id="SM00850">
    <property type="entry name" value="LytTR"/>
    <property type="match status" value="1"/>
</dbReference>
<dbReference type="Pfam" id="PF00072">
    <property type="entry name" value="Response_reg"/>
    <property type="match status" value="1"/>
</dbReference>
<dbReference type="Gene3D" id="2.40.50.1020">
    <property type="entry name" value="LytTr DNA-binding domain"/>
    <property type="match status" value="1"/>
</dbReference>
<evidence type="ECO:0000259" key="3">
    <source>
        <dbReference type="PROSITE" id="PS50930"/>
    </source>
</evidence>
<name>A0ABU3PI58_9BURK</name>
<evidence type="ECO:0000259" key="2">
    <source>
        <dbReference type="PROSITE" id="PS50110"/>
    </source>
</evidence>
<dbReference type="SUPFAM" id="SSF52172">
    <property type="entry name" value="CheY-like"/>
    <property type="match status" value="1"/>
</dbReference>
<protein>
    <submittedName>
        <fullName evidence="4">LytTR family DNA-binding domain-containing protein</fullName>
    </submittedName>
</protein>
<dbReference type="InterPro" id="IPR007492">
    <property type="entry name" value="LytTR_DNA-bd_dom"/>
</dbReference>
<accession>A0ABU3PI58</accession>
<dbReference type="Pfam" id="PF04397">
    <property type="entry name" value="LytTR"/>
    <property type="match status" value="1"/>
</dbReference>
<dbReference type="PANTHER" id="PTHR37299">
    <property type="entry name" value="TRANSCRIPTIONAL REGULATOR-RELATED"/>
    <property type="match status" value="1"/>
</dbReference>
<proteinExistence type="predicted"/>
<dbReference type="InterPro" id="IPR001789">
    <property type="entry name" value="Sig_transdc_resp-reg_receiver"/>
</dbReference>
<feature type="domain" description="Response regulatory" evidence="2">
    <location>
        <begin position="17"/>
        <end position="132"/>
    </location>
</feature>
<dbReference type="Gene3D" id="3.40.50.2300">
    <property type="match status" value="1"/>
</dbReference>
<gene>
    <name evidence="4" type="ORF">RQP53_23385</name>
</gene>
<comment type="caution">
    <text evidence="4">The sequence shown here is derived from an EMBL/GenBank/DDBJ whole genome shotgun (WGS) entry which is preliminary data.</text>
</comment>
<keyword evidence="1" id="KW-0597">Phosphoprotein</keyword>
<dbReference type="PROSITE" id="PS50930">
    <property type="entry name" value="HTH_LYTTR"/>
    <property type="match status" value="1"/>
</dbReference>
<organism evidence="4 5">
    <name type="scientific">Roseateles aquae</name>
    <dbReference type="NCBI Taxonomy" id="3077235"/>
    <lineage>
        <taxon>Bacteria</taxon>
        <taxon>Pseudomonadati</taxon>
        <taxon>Pseudomonadota</taxon>
        <taxon>Betaproteobacteria</taxon>
        <taxon>Burkholderiales</taxon>
        <taxon>Sphaerotilaceae</taxon>
        <taxon>Roseateles</taxon>
    </lineage>
</organism>
<dbReference type="InterPro" id="IPR046947">
    <property type="entry name" value="LytR-like"/>
</dbReference>
<dbReference type="PANTHER" id="PTHR37299:SF1">
    <property type="entry name" value="STAGE 0 SPORULATION PROTEIN A HOMOLOG"/>
    <property type="match status" value="1"/>
</dbReference>
<keyword evidence="5" id="KW-1185">Reference proteome</keyword>